<name>A0A2H3G039_FUSOX</name>
<organism evidence="1 2">
    <name type="scientific">Fusarium oxysporum f. sp. radicis-cucumerinum</name>
    <dbReference type="NCBI Taxonomy" id="327505"/>
    <lineage>
        <taxon>Eukaryota</taxon>
        <taxon>Fungi</taxon>
        <taxon>Dikarya</taxon>
        <taxon>Ascomycota</taxon>
        <taxon>Pezizomycotina</taxon>
        <taxon>Sordariomycetes</taxon>
        <taxon>Hypocreomycetidae</taxon>
        <taxon>Hypocreales</taxon>
        <taxon>Nectriaceae</taxon>
        <taxon>Fusarium</taxon>
        <taxon>Fusarium oxysporum species complex</taxon>
    </lineage>
</organism>
<evidence type="ECO:0000313" key="1">
    <source>
        <dbReference type="EMBL" id="PCD24535.1"/>
    </source>
</evidence>
<reference evidence="1 2" key="1">
    <citation type="journal article" date="2016" name="Environ. Microbiol.">
        <title>Effector profiles distinguish formae speciales of Fusarium oxysporum.</title>
        <authorList>
            <person name="van Dam P."/>
            <person name="Fokkens L."/>
            <person name="Schmidt S.M."/>
            <person name="Linmans J.H."/>
            <person name="Kistler H.C."/>
            <person name="Ma L.J."/>
            <person name="Rep M."/>
        </authorList>
    </citation>
    <scope>NUCLEOTIDE SEQUENCE [LARGE SCALE GENOMIC DNA]</scope>
    <source>
        <strain evidence="1 2">Forc016</strain>
    </source>
</reference>
<dbReference type="AlphaFoldDB" id="A0A2H3G039"/>
<protein>
    <submittedName>
        <fullName evidence="1">Uncharacterized protein</fullName>
    </submittedName>
</protein>
<dbReference type="Proteomes" id="UP000219602">
    <property type="component" value="Chromosome 12"/>
</dbReference>
<accession>A0A2H3G039</accession>
<sequence>MQHFLLEGSVLIFETGAQDVCKFGSRGYPRGLELVSSGVHSRIDTTLEKGEGAGVIMVSSWPLTRAQSSVIIMPAQSRLHNPALLTLISVNFGLLTLHRHLSSVASPEILWIGKPLCLSRQSSLPSVDIVRPRNCE</sequence>
<gene>
    <name evidence="1" type="ORF">AU210_013654</name>
</gene>
<dbReference type="EMBL" id="MABQ02000010">
    <property type="protein sequence ID" value="PCD24535.1"/>
    <property type="molecule type" value="Genomic_DNA"/>
</dbReference>
<evidence type="ECO:0000313" key="2">
    <source>
        <dbReference type="Proteomes" id="UP000219602"/>
    </source>
</evidence>
<comment type="caution">
    <text evidence="1">The sequence shown here is derived from an EMBL/GenBank/DDBJ whole genome shotgun (WGS) entry which is preliminary data.</text>
</comment>
<proteinExistence type="predicted"/>
<reference evidence="1 2" key="2">
    <citation type="journal article" date="2017" name="Sci. Rep.">
        <title>A mobile pathogenicity chromosome in Fusarium oxysporum for infection of multiple cucurbit species.</title>
        <authorList>
            <person name="van Dam P."/>
            <person name="Fokkens L."/>
            <person name="Ayukawa Y."/>
            <person name="van der Gragt M."/>
            <person name="Ter Horst A."/>
            <person name="Brankovics B."/>
            <person name="Houterman P.M."/>
            <person name="Arie T."/>
            <person name="Rep M."/>
        </authorList>
    </citation>
    <scope>NUCLEOTIDE SEQUENCE [LARGE SCALE GENOMIC DNA]</scope>
    <source>
        <strain evidence="1 2">Forc016</strain>
    </source>
</reference>